<sequence>MKILPFLFVTALLFSTGCGHNATAPDVSHIPVDFELIPFYEDLFSIHPDSIAKQTTSLKEKYGKYLDAYSEGVIEVGNPDSEEFVQNMSRFLAYPPNQEVVDTCRKVFSDKKSLKSKLAKAFQYYQHYYPKRQVPDVYLHISGFNESMVVDSGWVSISVEKYLGSDCQFYEWLGTQQYLRNRMIPEMVVPDVMKALAMTEYTYNDSIDDLISQMIYHGKMLHFVKRTIPEIPDTLLFGYTTREMNWSIKNEAFMWSTIVEQKHLFSTDPMLIRKYVGEGPFTSFFGQESPGRTGRFLGYQLMQSWIEEHPDASFRDMMSQTDPHRILAKAGYRP</sequence>
<dbReference type="InterPro" id="IPR019853">
    <property type="entry name" value="GldB-like"/>
</dbReference>
<evidence type="ECO:0008006" key="4">
    <source>
        <dbReference type="Google" id="ProtNLM"/>
    </source>
</evidence>
<dbReference type="AlphaFoldDB" id="A0A368VCC8"/>
<evidence type="ECO:0000256" key="1">
    <source>
        <dbReference type="SAM" id="SignalP"/>
    </source>
</evidence>
<reference evidence="2 3" key="1">
    <citation type="submission" date="2018-07" db="EMBL/GenBank/DDBJ databases">
        <title>Freshwater and sediment microbial communities from various areas in North America, analyzing microbe dynamics in response to fracking.</title>
        <authorList>
            <person name="Lamendella R."/>
        </authorList>
    </citation>
    <scope>NUCLEOTIDE SEQUENCE [LARGE SCALE GENOMIC DNA]</scope>
    <source>
        <strain evidence="2 3">160A</strain>
    </source>
</reference>
<evidence type="ECO:0000313" key="2">
    <source>
        <dbReference type="EMBL" id="RCW36621.1"/>
    </source>
</evidence>
<keyword evidence="1" id="KW-0732">Signal</keyword>
<dbReference type="PROSITE" id="PS51257">
    <property type="entry name" value="PROKAR_LIPOPROTEIN"/>
    <property type="match status" value="1"/>
</dbReference>
<feature type="signal peptide" evidence="1">
    <location>
        <begin position="1"/>
        <end position="24"/>
    </location>
</feature>
<dbReference type="Proteomes" id="UP000252733">
    <property type="component" value="Unassembled WGS sequence"/>
</dbReference>
<keyword evidence="3" id="KW-1185">Reference proteome</keyword>
<accession>A0A368VCC8</accession>
<dbReference type="Pfam" id="PF25594">
    <property type="entry name" value="GldB_lipo"/>
    <property type="match status" value="1"/>
</dbReference>
<name>A0A368VCC8_9BACT</name>
<evidence type="ECO:0000313" key="3">
    <source>
        <dbReference type="Proteomes" id="UP000252733"/>
    </source>
</evidence>
<protein>
    <recommendedName>
        <fullName evidence="4">Gliding motility-associated lipoprotein GldB</fullName>
    </recommendedName>
</protein>
<dbReference type="RefSeq" id="WP_114436877.1">
    <property type="nucleotide sequence ID" value="NZ_QPIZ01000008.1"/>
</dbReference>
<comment type="caution">
    <text evidence="2">The sequence shown here is derived from an EMBL/GenBank/DDBJ whole genome shotgun (WGS) entry which is preliminary data.</text>
</comment>
<dbReference type="EMBL" id="QPIZ01000008">
    <property type="protein sequence ID" value="RCW36621.1"/>
    <property type="molecule type" value="Genomic_DNA"/>
</dbReference>
<gene>
    <name evidence="2" type="ORF">DFO77_10863</name>
</gene>
<organism evidence="2 3">
    <name type="scientific">Marinilabilia salmonicolor</name>
    <dbReference type="NCBI Taxonomy" id="989"/>
    <lineage>
        <taxon>Bacteria</taxon>
        <taxon>Pseudomonadati</taxon>
        <taxon>Bacteroidota</taxon>
        <taxon>Bacteroidia</taxon>
        <taxon>Marinilabiliales</taxon>
        <taxon>Marinilabiliaceae</taxon>
        <taxon>Marinilabilia</taxon>
    </lineage>
</organism>
<proteinExistence type="predicted"/>
<feature type="chain" id="PRO_5016587146" description="Gliding motility-associated lipoprotein GldB" evidence="1">
    <location>
        <begin position="25"/>
        <end position="334"/>
    </location>
</feature>